<dbReference type="EMBL" id="GBXM01002180">
    <property type="protein sequence ID" value="JAI06398.1"/>
    <property type="molecule type" value="Transcribed_RNA"/>
</dbReference>
<name>A0A0E9XUJ8_ANGAN</name>
<proteinExistence type="predicted"/>
<organism evidence="1">
    <name type="scientific">Anguilla anguilla</name>
    <name type="common">European freshwater eel</name>
    <name type="synonym">Muraena anguilla</name>
    <dbReference type="NCBI Taxonomy" id="7936"/>
    <lineage>
        <taxon>Eukaryota</taxon>
        <taxon>Metazoa</taxon>
        <taxon>Chordata</taxon>
        <taxon>Craniata</taxon>
        <taxon>Vertebrata</taxon>
        <taxon>Euteleostomi</taxon>
        <taxon>Actinopterygii</taxon>
        <taxon>Neopterygii</taxon>
        <taxon>Teleostei</taxon>
        <taxon>Anguilliformes</taxon>
        <taxon>Anguillidae</taxon>
        <taxon>Anguilla</taxon>
    </lineage>
</organism>
<sequence length="38" mass="4494">MLFPTMPFSSRDSPNTLTAVMHSRKVQRIIFIFLFKHV</sequence>
<reference evidence="1" key="1">
    <citation type="submission" date="2014-11" db="EMBL/GenBank/DDBJ databases">
        <authorList>
            <person name="Amaro Gonzalez C."/>
        </authorList>
    </citation>
    <scope>NUCLEOTIDE SEQUENCE</scope>
</reference>
<reference evidence="1" key="2">
    <citation type="journal article" date="2015" name="Fish Shellfish Immunol.">
        <title>Early steps in the European eel (Anguilla anguilla)-Vibrio vulnificus interaction in the gills: Role of the RtxA13 toxin.</title>
        <authorList>
            <person name="Callol A."/>
            <person name="Pajuelo D."/>
            <person name="Ebbesson L."/>
            <person name="Teles M."/>
            <person name="MacKenzie S."/>
            <person name="Amaro C."/>
        </authorList>
    </citation>
    <scope>NUCLEOTIDE SEQUENCE</scope>
</reference>
<protein>
    <submittedName>
        <fullName evidence="1">Uncharacterized protein</fullName>
    </submittedName>
</protein>
<evidence type="ECO:0000313" key="1">
    <source>
        <dbReference type="EMBL" id="JAI06398.1"/>
    </source>
</evidence>
<accession>A0A0E9XUJ8</accession>
<dbReference type="AlphaFoldDB" id="A0A0E9XUJ8"/>